<dbReference type="PANTHER" id="PTHR35807:SF1">
    <property type="entry name" value="TRANSCRIPTIONAL REGULATOR REDD"/>
    <property type="match status" value="1"/>
</dbReference>
<gene>
    <name evidence="8" type="ORF">J2S66_003679</name>
</gene>
<reference evidence="8 9" key="1">
    <citation type="submission" date="2023-07" db="EMBL/GenBank/DDBJ databases">
        <title>Sequencing the genomes of 1000 actinobacteria strains.</title>
        <authorList>
            <person name="Klenk H.-P."/>
        </authorList>
    </citation>
    <scope>NUCLEOTIDE SEQUENCE [LARGE SCALE GENOMIC DNA]</scope>
    <source>
        <strain evidence="8 9">DSM 43749</strain>
    </source>
</reference>
<evidence type="ECO:0000256" key="2">
    <source>
        <dbReference type="ARBA" id="ARBA00023015"/>
    </source>
</evidence>
<dbReference type="InterPro" id="IPR036388">
    <property type="entry name" value="WH-like_DNA-bd_sf"/>
</dbReference>
<dbReference type="Gene3D" id="1.10.10.10">
    <property type="entry name" value="Winged helix-like DNA-binding domain superfamily/Winged helix DNA-binding domain"/>
    <property type="match status" value="1"/>
</dbReference>
<keyword evidence="4" id="KW-0804">Transcription</keyword>
<keyword evidence="2" id="KW-0805">Transcription regulation</keyword>
<feature type="domain" description="OmpR/PhoB-type" evidence="7">
    <location>
        <begin position="1"/>
        <end position="92"/>
    </location>
</feature>
<evidence type="ECO:0000313" key="8">
    <source>
        <dbReference type="EMBL" id="MDR6595295.1"/>
    </source>
</evidence>
<dbReference type="Pfam" id="PF13424">
    <property type="entry name" value="TPR_12"/>
    <property type="match status" value="1"/>
</dbReference>
<evidence type="ECO:0000256" key="5">
    <source>
        <dbReference type="PROSITE-ProRule" id="PRU00339"/>
    </source>
</evidence>
<dbReference type="PROSITE" id="PS51755">
    <property type="entry name" value="OMPR_PHOB"/>
    <property type="match status" value="1"/>
</dbReference>
<dbReference type="SUPFAM" id="SSF52540">
    <property type="entry name" value="P-loop containing nucleoside triphosphate hydrolases"/>
    <property type="match status" value="1"/>
</dbReference>
<dbReference type="SUPFAM" id="SSF48452">
    <property type="entry name" value="TPR-like"/>
    <property type="match status" value="3"/>
</dbReference>
<proteinExistence type="inferred from homology"/>
<evidence type="ECO:0000259" key="7">
    <source>
        <dbReference type="PROSITE" id="PS51755"/>
    </source>
</evidence>
<dbReference type="Proteomes" id="UP001268819">
    <property type="component" value="Unassembled WGS sequence"/>
</dbReference>
<dbReference type="InterPro" id="IPR016032">
    <property type="entry name" value="Sig_transdc_resp-reg_C-effctor"/>
</dbReference>
<dbReference type="SMART" id="SM00028">
    <property type="entry name" value="TPR"/>
    <property type="match status" value="4"/>
</dbReference>
<name>A0ABU1PXB4_9PSEU</name>
<feature type="DNA-binding region" description="OmpR/PhoB-type" evidence="6">
    <location>
        <begin position="1"/>
        <end position="92"/>
    </location>
</feature>
<evidence type="ECO:0000256" key="1">
    <source>
        <dbReference type="ARBA" id="ARBA00005820"/>
    </source>
</evidence>
<evidence type="ECO:0000256" key="4">
    <source>
        <dbReference type="ARBA" id="ARBA00023163"/>
    </source>
</evidence>
<keyword evidence="9" id="KW-1185">Reference proteome</keyword>
<dbReference type="EMBL" id="JAVDSG010000001">
    <property type="protein sequence ID" value="MDR6595295.1"/>
    <property type="molecule type" value="Genomic_DNA"/>
</dbReference>
<comment type="caution">
    <text evidence="8">The sequence shown here is derived from an EMBL/GenBank/DDBJ whole genome shotgun (WGS) entry which is preliminary data.</text>
</comment>
<dbReference type="Pfam" id="PF03704">
    <property type="entry name" value="BTAD"/>
    <property type="match status" value="1"/>
</dbReference>
<dbReference type="InterPro" id="IPR011990">
    <property type="entry name" value="TPR-like_helical_dom_sf"/>
</dbReference>
<dbReference type="InterPro" id="IPR005158">
    <property type="entry name" value="BTAD"/>
</dbReference>
<dbReference type="InterPro" id="IPR027417">
    <property type="entry name" value="P-loop_NTPase"/>
</dbReference>
<feature type="repeat" description="TPR" evidence="5">
    <location>
        <begin position="840"/>
        <end position="873"/>
    </location>
</feature>
<dbReference type="InterPro" id="IPR051677">
    <property type="entry name" value="AfsR-DnrI-RedD_regulator"/>
</dbReference>
<evidence type="ECO:0000256" key="3">
    <source>
        <dbReference type="ARBA" id="ARBA00023125"/>
    </source>
</evidence>
<dbReference type="CDD" id="cd15831">
    <property type="entry name" value="BTAD"/>
    <property type="match status" value="1"/>
</dbReference>
<dbReference type="Pfam" id="PF00486">
    <property type="entry name" value="Trans_reg_C"/>
    <property type="match status" value="1"/>
</dbReference>
<dbReference type="InterPro" id="IPR001867">
    <property type="entry name" value="OmpR/PhoB-type_DNA-bd"/>
</dbReference>
<evidence type="ECO:0000313" key="9">
    <source>
        <dbReference type="Proteomes" id="UP001268819"/>
    </source>
</evidence>
<keyword evidence="3 6" id="KW-0238">DNA-binding</keyword>
<dbReference type="GO" id="GO:0003677">
    <property type="term" value="F:DNA binding"/>
    <property type="evidence" value="ECO:0007669"/>
    <property type="project" value="UniProtKB-KW"/>
</dbReference>
<evidence type="ECO:0000256" key="6">
    <source>
        <dbReference type="PROSITE-ProRule" id="PRU01091"/>
    </source>
</evidence>
<dbReference type="PANTHER" id="PTHR35807">
    <property type="entry name" value="TRANSCRIPTIONAL REGULATOR REDD-RELATED"/>
    <property type="match status" value="1"/>
</dbReference>
<dbReference type="RefSeq" id="WP_310308355.1">
    <property type="nucleotide sequence ID" value="NZ_BAAAXB010000001.1"/>
</dbReference>
<dbReference type="Gene3D" id="1.25.40.10">
    <property type="entry name" value="Tetratricopeptide repeat domain"/>
    <property type="match status" value="2"/>
</dbReference>
<accession>A0ABU1PXB4</accession>
<sequence>MAVEIGLLGEVAARVDGRAVDLGPARQRCVLAALAVDVDQVVSADRLVERVWGVDPPRRAQATLSSYVSRLRQVLGGTASLVRRSGGYALVAERTAVDLHRFRDLRSRAMTAAGDDARAHELLAAAAGVWRGEALTGLGSAWAAAERDRLHQERFVVECDLTDVRLRLGQGEQLVAELSLRAAEHPLDERVAGQYLLALYRGRRAADALEHYQRFRVRLVSELGADPGPALRELHRRILNADPALLPAPPRYAPTAASPAPVPPAVTPRQLPAAPTSFVGRHDELAALDENLDRSSRTVVISAIAGSGGIGKTWLALHWAHRYASRFPDGQLFVDLRGFSPDRRPMDPSVAIRGFLDALGVEPGRVPVAPHAQGALFRSLVADRRLLVVLDNAVDTAQVAPLLPGTDSCLVLVTSRNQLSGLISGHGAEHVALDVLGDDEARRLLAARLGPARTAAEAGAVDELVRLCGGLPLALSVIAARARMKPDVPLGALAAELRDLGLRALDDDPTAGITTVLSWSHRALTAEQATAFGLLGLAPGPDVDQHAAANLTGLEPCRASAVLRDLEQASLVTRDARGRYRMHDLVRRYAAETARRGLDPADLDAALHRVVDFYLHTAHTGHRALDPAATPVDVAPPAPGCHPLPLADDLAAVAWFDAEHGCLLAVQDTAAALGRWTVVWQLAMVTTSFHVRRGHLHDNLRLWRGALAAADRDPDPATRVLVHRNVGFAHAKVHRHEEAMHHLDRAVALAGATGDGFLLAHTHIALAWAWELHDDVPRALEHSLKALDVLRAGDNRAREAVALNMVGWYYALLDVPDRASEHCRAALALHRAHGDRNGVAATLDSLGYIARSAGRHEQALECYQEALGLFRELDHTYGAAEALEGIGHPLAALGRPDEARAAWAEAAELFRSQRRDVLAARVESRLARLDHLPQQA</sequence>
<dbReference type="PROSITE" id="PS50005">
    <property type="entry name" value="TPR"/>
    <property type="match status" value="1"/>
</dbReference>
<dbReference type="SMART" id="SM01043">
    <property type="entry name" value="BTAD"/>
    <property type="match status" value="1"/>
</dbReference>
<protein>
    <submittedName>
        <fullName evidence="8">DNA-binding SARP family transcriptional activator</fullName>
    </submittedName>
</protein>
<dbReference type="InterPro" id="IPR019734">
    <property type="entry name" value="TPR_rpt"/>
</dbReference>
<keyword evidence="5" id="KW-0802">TPR repeat</keyword>
<organism evidence="8 9">
    <name type="scientific">Saccharothrix longispora</name>
    <dbReference type="NCBI Taxonomy" id="33920"/>
    <lineage>
        <taxon>Bacteria</taxon>
        <taxon>Bacillati</taxon>
        <taxon>Actinomycetota</taxon>
        <taxon>Actinomycetes</taxon>
        <taxon>Pseudonocardiales</taxon>
        <taxon>Pseudonocardiaceae</taxon>
        <taxon>Saccharothrix</taxon>
    </lineage>
</organism>
<dbReference type="PRINTS" id="PR00364">
    <property type="entry name" value="DISEASERSIST"/>
</dbReference>
<dbReference type="SMART" id="SM00862">
    <property type="entry name" value="Trans_reg_C"/>
    <property type="match status" value="1"/>
</dbReference>
<comment type="similarity">
    <text evidence="1">Belongs to the AfsR/DnrI/RedD regulatory family.</text>
</comment>
<dbReference type="SUPFAM" id="SSF46894">
    <property type="entry name" value="C-terminal effector domain of the bipartite response regulators"/>
    <property type="match status" value="1"/>
</dbReference>
<dbReference type="Gene3D" id="3.40.50.300">
    <property type="entry name" value="P-loop containing nucleotide triphosphate hydrolases"/>
    <property type="match status" value="1"/>
</dbReference>